<name>A0A1U7LSG5_NEOID</name>
<proteinExistence type="predicted"/>
<sequence>MLLSNTAQSLVSKPLGRTKLEWSTMTPNLIFVDLLRNVIPEATDNIGVHQGQRGGYDGQNDEQSTQHPYCRVDHLRNLADT</sequence>
<dbReference type="EMBL" id="LXFE01000360">
    <property type="protein sequence ID" value="OLL25569.1"/>
    <property type="molecule type" value="Genomic_DNA"/>
</dbReference>
<comment type="caution">
    <text evidence="2">The sequence shown here is derived from an EMBL/GenBank/DDBJ whole genome shotgun (WGS) entry which is preliminary data.</text>
</comment>
<accession>A0A1U7LSG5</accession>
<protein>
    <submittedName>
        <fullName evidence="2">Uncharacterized protein</fullName>
    </submittedName>
</protein>
<feature type="region of interest" description="Disordered" evidence="1">
    <location>
        <begin position="46"/>
        <end position="68"/>
    </location>
</feature>
<dbReference type="Proteomes" id="UP000186594">
    <property type="component" value="Unassembled WGS sequence"/>
</dbReference>
<keyword evidence="3" id="KW-1185">Reference proteome</keyword>
<evidence type="ECO:0000313" key="2">
    <source>
        <dbReference type="EMBL" id="OLL25569.1"/>
    </source>
</evidence>
<evidence type="ECO:0000313" key="3">
    <source>
        <dbReference type="Proteomes" id="UP000186594"/>
    </source>
</evidence>
<gene>
    <name evidence="2" type="ORF">NEOLI_001134</name>
</gene>
<organism evidence="2 3">
    <name type="scientific">Neolecta irregularis (strain DAH-3)</name>
    <dbReference type="NCBI Taxonomy" id="1198029"/>
    <lineage>
        <taxon>Eukaryota</taxon>
        <taxon>Fungi</taxon>
        <taxon>Dikarya</taxon>
        <taxon>Ascomycota</taxon>
        <taxon>Taphrinomycotina</taxon>
        <taxon>Neolectales</taxon>
        <taxon>Neolectaceae</taxon>
        <taxon>Neolecta</taxon>
    </lineage>
</organism>
<reference evidence="2 3" key="1">
    <citation type="submission" date="2016-04" db="EMBL/GenBank/DDBJ databases">
        <title>Evolutionary innovation and constraint leading to complex multicellularity in the Ascomycota.</title>
        <authorList>
            <person name="Cisse O."/>
            <person name="Nguyen A."/>
            <person name="Hewitt D.A."/>
            <person name="Jedd G."/>
            <person name="Stajich J.E."/>
        </authorList>
    </citation>
    <scope>NUCLEOTIDE SEQUENCE [LARGE SCALE GENOMIC DNA]</scope>
    <source>
        <strain evidence="2 3">DAH-3</strain>
    </source>
</reference>
<evidence type="ECO:0000256" key="1">
    <source>
        <dbReference type="SAM" id="MobiDB-lite"/>
    </source>
</evidence>
<dbReference type="AlphaFoldDB" id="A0A1U7LSG5"/>